<proteinExistence type="inferred from homology"/>
<dbReference type="RefSeq" id="WP_233090868.1">
    <property type="nucleotide sequence ID" value="NZ_BAABWN010000005.1"/>
</dbReference>
<accession>A0ABQ0A8T4</accession>
<sequence>MNPSGLGPTTLGTLLAAAQSLINQALVYDPITRARLEQLEGRALKVVITAPRVEYCLTARDQQVQLLSYHESPATEIKGSAFALLGVLLSGSTNLSGTDVEMRGSVGLVEQWQGLIRGLDIDWEDFFNQYLGDVFGHQVAEHVRSAHQWHSQRQFNIRQQLVEYCVEELKLVPNRAVFKDFCDQNQTLRLAMDRAQARLEKLQHRLNEQASKD</sequence>
<keyword evidence="2" id="KW-0175">Coiled coil</keyword>
<protein>
    <recommendedName>
        <fullName evidence="1">Ubiquinone biosynthesis accessory factor UbiJ</fullName>
    </recommendedName>
</protein>
<dbReference type="PANTHER" id="PTHR38693">
    <property type="entry name" value="UBIQUINONE BIOSYNTHESIS PROTEIN UBIJ"/>
    <property type="match status" value="1"/>
</dbReference>
<comment type="caution">
    <text evidence="4">The sequence shown here is derived from an EMBL/GenBank/DDBJ whole genome shotgun (WGS) entry which is preliminary data.</text>
</comment>
<keyword evidence="1" id="KW-0963">Cytoplasm</keyword>
<keyword evidence="1" id="KW-0831">Ubiquinone biosynthesis</keyword>
<organism evidence="4 5">
    <name type="scientific">Sessilibacter corallicola</name>
    <dbReference type="NCBI Taxonomy" id="2904075"/>
    <lineage>
        <taxon>Bacteria</taxon>
        <taxon>Pseudomonadati</taxon>
        <taxon>Pseudomonadota</taxon>
        <taxon>Gammaproteobacteria</taxon>
        <taxon>Cellvibrionales</taxon>
        <taxon>Cellvibrionaceae</taxon>
        <taxon>Sessilibacter</taxon>
    </lineage>
</organism>
<feature type="coiled-coil region" evidence="2">
    <location>
        <begin position="185"/>
        <end position="212"/>
    </location>
</feature>
<evidence type="ECO:0000313" key="5">
    <source>
        <dbReference type="Proteomes" id="UP001465153"/>
    </source>
</evidence>
<dbReference type="EMBL" id="BAABWN010000005">
    <property type="protein sequence ID" value="GAA6168064.1"/>
    <property type="molecule type" value="Genomic_DNA"/>
</dbReference>
<evidence type="ECO:0000256" key="1">
    <source>
        <dbReference type="HAMAP-Rule" id="MF_02215"/>
    </source>
</evidence>
<reference evidence="4 5" key="1">
    <citation type="submission" date="2024-04" db="EMBL/GenBank/DDBJ databases">
        <title>Draft genome sequence of Sessilibacter corallicola NBRC 116591.</title>
        <authorList>
            <person name="Miyakawa T."/>
            <person name="Kusuya Y."/>
            <person name="Miura T."/>
        </authorList>
    </citation>
    <scope>NUCLEOTIDE SEQUENCE [LARGE SCALE GENOMIC DNA]</scope>
    <source>
        <strain evidence="4 5">KU-00831-HH</strain>
    </source>
</reference>
<dbReference type="Pfam" id="PF02036">
    <property type="entry name" value="SCP2"/>
    <property type="match status" value="1"/>
</dbReference>
<comment type="function">
    <text evidence="1">Required for ubiquinone (coenzyme Q) biosynthesis. Binds hydrophobic ubiquinone biosynthetic intermediates via its SCP2 domain and is essential for the stability of the Ubi complex. May constitute a docking platform where Ubi enzymes assemble and access their SCP2-bound polyprenyl substrates.</text>
</comment>
<dbReference type="PANTHER" id="PTHR38693:SF1">
    <property type="entry name" value="UBIQUINONE BIOSYNTHESIS ACCESSORY FACTOR UBIJ"/>
    <property type="match status" value="1"/>
</dbReference>
<comment type="similarity">
    <text evidence="1">Belongs to the UbiJ family.</text>
</comment>
<dbReference type="InterPro" id="IPR003033">
    <property type="entry name" value="SCP2_sterol-bd_dom"/>
</dbReference>
<gene>
    <name evidence="1" type="primary">ubiJ</name>
    <name evidence="4" type="ORF">NBRC116591_18750</name>
</gene>
<dbReference type="Proteomes" id="UP001465153">
    <property type="component" value="Unassembled WGS sequence"/>
</dbReference>
<keyword evidence="5" id="KW-1185">Reference proteome</keyword>
<evidence type="ECO:0000313" key="4">
    <source>
        <dbReference type="EMBL" id="GAA6168064.1"/>
    </source>
</evidence>
<name>A0ABQ0A8T4_9GAMM</name>
<comment type="subcellular location">
    <subcellularLocation>
        <location evidence="1">Cytoplasm</location>
    </subcellularLocation>
</comment>
<feature type="domain" description="SCP2" evidence="3">
    <location>
        <begin position="22"/>
        <end position="116"/>
    </location>
</feature>
<comment type="pathway">
    <text evidence="1">Cofactor biosynthesis; ubiquinone biosynthesis.</text>
</comment>
<evidence type="ECO:0000259" key="3">
    <source>
        <dbReference type="Pfam" id="PF02036"/>
    </source>
</evidence>
<evidence type="ECO:0000256" key="2">
    <source>
        <dbReference type="SAM" id="Coils"/>
    </source>
</evidence>
<dbReference type="HAMAP" id="MF_02215">
    <property type="entry name" value="UbiJ"/>
    <property type="match status" value="1"/>
</dbReference>
<dbReference type="InterPro" id="IPR038989">
    <property type="entry name" value="UbiJ"/>
</dbReference>